<feature type="non-terminal residue" evidence="2">
    <location>
        <position position="1"/>
    </location>
</feature>
<evidence type="ECO:0000313" key="3">
    <source>
        <dbReference type="Proteomes" id="UP000258309"/>
    </source>
</evidence>
<name>A0A3E2GW01_SCYLI</name>
<feature type="non-terminal residue" evidence="2">
    <location>
        <position position="88"/>
    </location>
</feature>
<dbReference type="EMBL" id="NCSJ02000345">
    <property type="protein sequence ID" value="RFU25286.1"/>
    <property type="molecule type" value="Genomic_DNA"/>
</dbReference>
<evidence type="ECO:0000256" key="1">
    <source>
        <dbReference type="SAM" id="MobiDB-lite"/>
    </source>
</evidence>
<gene>
    <name evidence="2" type="ORF">B7463_g11053</name>
</gene>
<dbReference type="Proteomes" id="UP000258309">
    <property type="component" value="Unassembled WGS sequence"/>
</dbReference>
<organism evidence="2 3">
    <name type="scientific">Scytalidium lignicola</name>
    <name type="common">Hyphomycete</name>
    <dbReference type="NCBI Taxonomy" id="5539"/>
    <lineage>
        <taxon>Eukaryota</taxon>
        <taxon>Fungi</taxon>
        <taxon>Dikarya</taxon>
        <taxon>Ascomycota</taxon>
        <taxon>Pezizomycotina</taxon>
        <taxon>Leotiomycetes</taxon>
        <taxon>Leotiomycetes incertae sedis</taxon>
        <taxon>Scytalidium</taxon>
    </lineage>
</organism>
<protein>
    <submittedName>
        <fullName evidence="2">Uncharacterized protein</fullName>
    </submittedName>
</protein>
<feature type="region of interest" description="Disordered" evidence="1">
    <location>
        <begin position="1"/>
        <end position="32"/>
    </location>
</feature>
<keyword evidence="3" id="KW-1185">Reference proteome</keyword>
<comment type="caution">
    <text evidence="2">The sequence shown here is derived from an EMBL/GenBank/DDBJ whole genome shotgun (WGS) entry which is preliminary data.</text>
</comment>
<reference evidence="2 3" key="1">
    <citation type="submission" date="2018-05" db="EMBL/GenBank/DDBJ databases">
        <title>Draft genome sequence of Scytalidium lignicola DSM 105466, a ubiquitous saprotrophic fungus.</title>
        <authorList>
            <person name="Buettner E."/>
            <person name="Gebauer A.M."/>
            <person name="Hofrichter M."/>
            <person name="Liers C."/>
            <person name="Kellner H."/>
        </authorList>
    </citation>
    <scope>NUCLEOTIDE SEQUENCE [LARGE SCALE GENOMIC DNA]</scope>
    <source>
        <strain evidence="2 3">DSM 105466</strain>
    </source>
</reference>
<dbReference type="AlphaFoldDB" id="A0A3E2GW01"/>
<sequence>MPPSSTPPAARGMESLPRAGSAQQGWGPADWGRAREGWNSELCQGFVVRLFARIVSFIDELEAVNGGTSVWTILKEPRSVDELGVEGM</sequence>
<accession>A0A3E2GW01</accession>
<proteinExistence type="predicted"/>
<evidence type="ECO:0000313" key="2">
    <source>
        <dbReference type="EMBL" id="RFU25286.1"/>
    </source>
</evidence>